<organism evidence="1">
    <name type="scientific">marine sediment metagenome</name>
    <dbReference type="NCBI Taxonomy" id="412755"/>
    <lineage>
        <taxon>unclassified sequences</taxon>
        <taxon>metagenomes</taxon>
        <taxon>ecological metagenomes</taxon>
    </lineage>
</organism>
<name>A0A0F9VA24_9ZZZZ</name>
<dbReference type="EMBL" id="LAZR01000616">
    <property type="protein sequence ID" value="KKN62693.1"/>
    <property type="molecule type" value="Genomic_DNA"/>
</dbReference>
<accession>A0A0F9VA24</accession>
<evidence type="ECO:0000313" key="1">
    <source>
        <dbReference type="EMBL" id="KKN62693.1"/>
    </source>
</evidence>
<protein>
    <submittedName>
        <fullName evidence="1">Uncharacterized protein</fullName>
    </submittedName>
</protein>
<comment type="caution">
    <text evidence="1">The sequence shown here is derived from an EMBL/GenBank/DDBJ whole genome shotgun (WGS) entry which is preliminary data.</text>
</comment>
<gene>
    <name evidence="1" type="ORF">LCGC14_0509540</name>
</gene>
<proteinExistence type="predicted"/>
<sequence>MTLTDTLLTVLILLTLFTIGYCKYMNKTLVEFIQELREIFKKPQEEVVDLYS</sequence>
<dbReference type="AlphaFoldDB" id="A0A0F9VA24"/>
<reference evidence="1" key="1">
    <citation type="journal article" date="2015" name="Nature">
        <title>Complex archaea that bridge the gap between prokaryotes and eukaryotes.</title>
        <authorList>
            <person name="Spang A."/>
            <person name="Saw J.H."/>
            <person name="Jorgensen S.L."/>
            <person name="Zaremba-Niedzwiedzka K."/>
            <person name="Martijn J."/>
            <person name="Lind A.E."/>
            <person name="van Eijk R."/>
            <person name="Schleper C."/>
            <person name="Guy L."/>
            <person name="Ettema T.J."/>
        </authorList>
    </citation>
    <scope>NUCLEOTIDE SEQUENCE</scope>
</reference>